<evidence type="ECO:0000313" key="2">
    <source>
        <dbReference type="Proteomes" id="UP001313282"/>
    </source>
</evidence>
<accession>A0AAN8P0V1</accession>
<dbReference type="EMBL" id="JAVHNR010000001">
    <property type="protein sequence ID" value="KAK6355825.1"/>
    <property type="molecule type" value="Genomic_DNA"/>
</dbReference>
<name>A0AAN8P0V1_9PEZI</name>
<dbReference type="AlphaFoldDB" id="A0AAN8P0V1"/>
<evidence type="ECO:0000313" key="1">
    <source>
        <dbReference type="EMBL" id="KAK6355825.1"/>
    </source>
</evidence>
<proteinExistence type="predicted"/>
<reference evidence="1 2" key="1">
    <citation type="submission" date="2019-10" db="EMBL/GenBank/DDBJ databases">
        <authorList>
            <person name="Palmer J.M."/>
        </authorList>
    </citation>
    <scope>NUCLEOTIDE SEQUENCE [LARGE SCALE GENOMIC DNA]</scope>
    <source>
        <strain evidence="1 2">TWF718</strain>
    </source>
</reference>
<dbReference type="Gene3D" id="3.90.20.10">
    <property type="match status" value="1"/>
</dbReference>
<organism evidence="1 2">
    <name type="scientific">Orbilia javanica</name>
    <dbReference type="NCBI Taxonomy" id="47235"/>
    <lineage>
        <taxon>Eukaryota</taxon>
        <taxon>Fungi</taxon>
        <taxon>Dikarya</taxon>
        <taxon>Ascomycota</taxon>
        <taxon>Pezizomycotina</taxon>
        <taxon>Orbiliomycetes</taxon>
        <taxon>Orbiliales</taxon>
        <taxon>Orbiliaceae</taxon>
        <taxon>Orbilia</taxon>
    </lineage>
</organism>
<protein>
    <submittedName>
        <fullName evidence="1">Uncharacterized protein</fullName>
    </submittedName>
</protein>
<sequence length="156" mass="17126">MPAIKDGASSSASIIEAINRLDARFDAIDARFDAIDAKFDAIDAKFNTIDAKFNTIDAKFDAIDANVINMQGDIATINAKLDLNPIRALNATSSFSAPVKFPPGIDLEEIIPQKQSIDTLTRRQCITVLDRLGVPWQAGNSVPILKDKIKDYLYAW</sequence>
<keyword evidence="2" id="KW-1185">Reference proteome</keyword>
<gene>
    <name evidence="1" type="ORF">TWF718_000207</name>
</gene>
<comment type="caution">
    <text evidence="1">The sequence shown here is derived from an EMBL/GenBank/DDBJ whole genome shotgun (WGS) entry which is preliminary data.</text>
</comment>
<dbReference type="Proteomes" id="UP001313282">
    <property type="component" value="Unassembled WGS sequence"/>
</dbReference>